<evidence type="ECO:0000256" key="2">
    <source>
        <dbReference type="ARBA" id="ARBA00010199"/>
    </source>
</evidence>
<feature type="transmembrane region" description="Helical" evidence="7">
    <location>
        <begin position="386"/>
        <end position="404"/>
    </location>
</feature>
<dbReference type="InterPro" id="IPR002528">
    <property type="entry name" value="MATE_fam"/>
</dbReference>
<protein>
    <submittedName>
        <fullName evidence="8">Putative efflux protein, MATE family</fullName>
    </submittedName>
</protein>
<feature type="transmembrane region" description="Helical" evidence="7">
    <location>
        <begin position="238"/>
        <end position="258"/>
    </location>
</feature>
<evidence type="ECO:0000256" key="5">
    <source>
        <dbReference type="ARBA" id="ARBA00022989"/>
    </source>
</evidence>
<feature type="transmembrane region" description="Helical" evidence="7">
    <location>
        <begin position="141"/>
        <end position="159"/>
    </location>
</feature>
<dbReference type="GO" id="GO:0005886">
    <property type="term" value="C:plasma membrane"/>
    <property type="evidence" value="ECO:0007669"/>
    <property type="project" value="TreeGrafter"/>
</dbReference>
<feature type="transmembrane region" description="Helical" evidence="7">
    <location>
        <begin position="410"/>
        <end position="429"/>
    </location>
</feature>
<keyword evidence="3" id="KW-0813">Transport</keyword>
<gene>
    <name evidence="8" type="ORF">SAMN05421882_1001157</name>
</gene>
<evidence type="ECO:0000313" key="8">
    <source>
        <dbReference type="EMBL" id="SDW00443.1"/>
    </source>
</evidence>
<dbReference type="Proteomes" id="UP000183454">
    <property type="component" value="Unassembled WGS sequence"/>
</dbReference>
<evidence type="ECO:0000256" key="7">
    <source>
        <dbReference type="SAM" id="Phobius"/>
    </source>
</evidence>
<dbReference type="GO" id="GO:0015297">
    <property type="term" value="F:antiporter activity"/>
    <property type="evidence" value="ECO:0007669"/>
    <property type="project" value="InterPro"/>
</dbReference>
<proteinExistence type="inferred from homology"/>
<evidence type="ECO:0000256" key="4">
    <source>
        <dbReference type="ARBA" id="ARBA00022692"/>
    </source>
</evidence>
<feature type="transmembrane region" description="Helical" evidence="7">
    <location>
        <begin position="270"/>
        <end position="287"/>
    </location>
</feature>
<evidence type="ECO:0000256" key="3">
    <source>
        <dbReference type="ARBA" id="ARBA00022448"/>
    </source>
</evidence>
<sequence>MTHPIRPFTVTHRLVFTLAAPMTLAYLTTPLLGVVDTAVVGRLGEAFMIGGLAVGAILVDVIFTTFNFLRSGTTGLTAQAYGREDETEIQATLLRSLIIGVASGIILLMLTPLLLSLGLYLMEPSETVAIATQQYVLIRMLGAPVTLGNYALLGWFIGLGKTRTGLLLQIVLNGSNIILSIFLGLHLSLGIKGVAAATVMSELLAFLLGLLICYPFFKCSTRPSWQRLLDRAALWRFANLNLDIMLRSFALLFAFAFFTTQGAYLGEQTLAANAVLMNFFMLASYFLDGLTSAAEQLAGRAIGANYRDGFMRSLKLTLGWNTMMASLLAMMLWFLGEPMIALITTLESVQMEAAQYLLLVALLPLTGVLAFQMDGIFIGATWSRDMSLMMLVSLGVYLVTWWWLRDLANNGLWLALHVFLLVRGLTLSARLPVRIRQTFSQTE</sequence>
<keyword evidence="4 7" id="KW-0812">Transmembrane</keyword>
<dbReference type="InterPro" id="IPR050222">
    <property type="entry name" value="MATE_MdtK"/>
</dbReference>
<dbReference type="InterPro" id="IPR044644">
    <property type="entry name" value="DinF-like"/>
</dbReference>
<comment type="similarity">
    <text evidence="2">Belongs to the multi antimicrobial extrusion (MATE) (TC 2.A.66.1) family.</text>
</comment>
<feature type="transmembrane region" description="Helical" evidence="7">
    <location>
        <begin position="316"/>
        <end position="336"/>
    </location>
</feature>
<feature type="transmembrane region" description="Helical" evidence="7">
    <location>
        <begin position="166"/>
        <end position="187"/>
    </location>
</feature>
<feature type="transmembrane region" description="Helical" evidence="7">
    <location>
        <begin position="193"/>
        <end position="217"/>
    </location>
</feature>
<comment type="subcellular location">
    <subcellularLocation>
        <location evidence="1">Membrane</location>
        <topology evidence="1">Multi-pass membrane protein</topology>
    </subcellularLocation>
</comment>
<evidence type="ECO:0000256" key="1">
    <source>
        <dbReference type="ARBA" id="ARBA00004141"/>
    </source>
</evidence>
<dbReference type="GO" id="GO:0042910">
    <property type="term" value="F:xenobiotic transmembrane transporter activity"/>
    <property type="evidence" value="ECO:0007669"/>
    <property type="project" value="InterPro"/>
</dbReference>
<reference evidence="8 9" key="1">
    <citation type="submission" date="2016-10" db="EMBL/GenBank/DDBJ databases">
        <authorList>
            <person name="de Groot N.N."/>
        </authorList>
    </citation>
    <scope>NUCLEOTIDE SEQUENCE [LARGE SCALE GENOMIC DNA]</scope>
    <source>
        <strain evidence="8 9">Nm110</strain>
    </source>
</reference>
<dbReference type="AlphaFoldDB" id="A0A1H2Q013"/>
<keyword evidence="6 7" id="KW-0472">Membrane</keyword>
<dbReference type="RefSeq" id="WP_074664735.1">
    <property type="nucleotide sequence ID" value="NZ_FNNH01000001.1"/>
</dbReference>
<dbReference type="NCBIfam" id="TIGR00797">
    <property type="entry name" value="matE"/>
    <property type="match status" value="1"/>
</dbReference>
<evidence type="ECO:0000256" key="6">
    <source>
        <dbReference type="ARBA" id="ARBA00023136"/>
    </source>
</evidence>
<dbReference type="PANTHER" id="PTHR43298">
    <property type="entry name" value="MULTIDRUG RESISTANCE PROTEIN NORM-RELATED"/>
    <property type="match status" value="1"/>
</dbReference>
<feature type="transmembrane region" description="Helical" evidence="7">
    <location>
        <begin position="12"/>
        <end position="35"/>
    </location>
</feature>
<accession>A0A1H2Q013</accession>
<keyword evidence="5 7" id="KW-1133">Transmembrane helix</keyword>
<feature type="transmembrane region" description="Helical" evidence="7">
    <location>
        <begin position="356"/>
        <end position="379"/>
    </location>
</feature>
<feature type="transmembrane region" description="Helical" evidence="7">
    <location>
        <begin position="47"/>
        <end position="69"/>
    </location>
</feature>
<organism evidence="8 9">
    <name type="scientific">Nitrosomonas communis</name>
    <dbReference type="NCBI Taxonomy" id="44574"/>
    <lineage>
        <taxon>Bacteria</taxon>
        <taxon>Pseudomonadati</taxon>
        <taxon>Pseudomonadota</taxon>
        <taxon>Betaproteobacteria</taxon>
        <taxon>Nitrosomonadales</taxon>
        <taxon>Nitrosomonadaceae</taxon>
        <taxon>Nitrosomonas</taxon>
    </lineage>
</organism>
<name>A0A1H2Q013_9PROT</name>
<feature type="transmembrane region" description="Helical" evidence="7">
    <location>
        <begin position="97"/>
        <end position="121"/>
    </location>
</feature>
<dbReference type="CDD" id="cd13136">
    <property type="entry name" value="MATE_DinF_like"/>
    <property type="match status" value="1"/>
</dbReference>
<dbReference type="EMBL" id="FNNH01000001">
    <property type="protein sequence ID" value="SDW00443.1"/>
    <property type="molecule type" value="Genomic_DNA"/>
</dbReference>
<dbReference type="PANTHER" id="PTHR43298:SF2">
    <property type="entry name" value="FMN_FAD EXPORTER YEEO-RELATED"/>
    <property type="match status" value="1"/>
</dbReference>
<evidence type="ECO:0000313" key="9">
    <source>
        <dbReference type="Proteomes" id="UP000183454"/>
    </source>
</evidence>
<dbReference type="Pfam" id="PF01554">
    <property type="entry name" value="MatE"/>
    <property type="match status" value="2"/>
</dbReference>